<evidence type="ECO:0000313" key="11">
    <source>
        <dbReference type="EMBL" id="CAH3183738.1"/>
    </source>
</evidence>
<evidence type="ECO:0000256" key="2">
    <source>
        <dbReference type="ARBA" id="ARBA00022782"/>
    </source>
</evidence>
<protein>
    <recommendedName>
        <fullName evidence="10">Sema domain-containing protein</fullName>
    </recommendedName>
</protein>
<keyword evidence="9" id="KW-1133">Transmembrane helix</keyword>
<dbReference type="PROSITE" id="PS50092">
    <property type="entry name" value="TSP1"/>
    <property type="match status" value="2"/>
</dbReference>
<sequence>SLQRTNLSAAPGNDSLGNVFKSDAKDSVPRISPDQNDTAVITERGILFTGTINPNTGKSMIYSRSFNPTLNPTYSRISQGWFYSDVHFIKSFDIGLYVYFFFRERSYECASCGRQVFSRVARICKGDYGGYHGHQRTFVTFQKAKLSCSDGKDYSVNFNEIQDVWWDEPTDEFRAIFTSHRNGPPASAVCVYSLSSIKKIFVESKFKSFSSNGEGTTVDNNYPEYFPNCKVNPLYINQASQLPVPDGMMATQKMTINAYTSLMHDPLMADPVQPTSSRAWFIKDGIRMTAIAVEKVGANKVVYTSTDRGTVLKISQPALINNFFVFQVGKKEIIRSMALDTKRHTLYLGSSTRLAKLSLEQCSSYLNNGSCISAADAYCGWDNKTKSCVSVLSHGEPSKLKQDLNSCPKAQGVSWSPWKNCLQNDGNLCRCQVRPCLQDTNSHCEGGLEYRLENCTVNISVGWEGVESWEALGVQHGNWSVWGNWSECSAKAWAGVRNRSRTCTNPVPRRGGRTCLGDSVQYEPCSLGLEEVEKRLSTNLTKELNPKVNMAVRFHVKCRAKGYKLTAVSAEVTNETIDCQKEPQTCGDGEWNPWGEWTPCTVEGFQIRRRNCKREPCVGESLQEQSCSPPPTKCEDDSWDEWSKCVCDHKLPDIETGLRYRVLKCCRLCPNQTSCCHTVEFGDCSCKTTSVVGRRTAPNVLEKSNFGLGHVIGAAVIGCVFTITLCVAAICFVNRRKKQFDVSKMGDNSLNETGNDSRYSTLPARENVELLKNSGTPGIKDKNRNSSKKTPSPLKIMFEKRKKRYPVNSYREEEV</sequence>
<dbReference type="Gene3D" id="2.130.10.10">
    <property type="entry name" value="YVTN repeat-like/Quinoprotein amine dehydrogenase"/>
    <property type="match status" value="1"/>
</dbReference>
<feature type="region of interest" description="Disordered" evidence="8">
    <location>
        <begin position="770"/>
        <end position="795"/>
    </location>
</feature>
<keyword evidence="12" id="KW-1185">Reference proteome</keyword>
<keyword evidence="5" id="KW-1015">Disulfide bond</keyword>
<organism evidence="11 12">
    <name type="scientific">Porites lobata</name>
    <dbReference type="NCBI Taxonomy" id="104759"/>
    <lineage>
        <taxon>Eukaryota</taxon>
        <taxon>Metazoa</taxon>
        <taxon>Cnidaria</taxon>
        <taxon>Anthozoa</taxon>
        <taxon>Hexacorallia</taxon>
        <taxon>Scleractinia</taxon>
        <taxon>Fungiina</taxon>
        <taxon>Poritidae</taxon>
        <taxon>Porites</taxon>
    </lineage>
</organism>
<dbReference type="InterPro" id="IPR016201">
    <property type="entry name" value="PSI"/>
</dbReference>
<evidence type="ECO:0000313" key="12">
    <source>
        <dbReference type="Proteomes" id="UP001159405"/>
    </source>
</evidence>
<evidence type="ECO:0000256" key="8">
    <source>
        <dbReference type="SAM" id="MobiDB-lite"/>
    </source>
</evidence>
<dbReference type="InterPro" id="IPR036383">
    <property type="entry name" value="TSP1_rpt_sf"/>
</dbReference>
<dbReference type="SMART" id="SM00630">
    <property type="entry name" value="Sema"/>
    <property type="match status" value="1"/>
</dbReference>
<dbReference type="InterPro" id="IPR002165">
    <property type="entry name" value="Plexin_repeat"/>
</dbReference>
<dbReference type="PRINTS" id="PR01705">
    <property type="entry name" value="TSP1REPEAT"/>
</dbReference>
<dbReference type="SMART" id="SM00209">
    <property type="entry name" value="TSP1"/>
    <property type="match status" value="2"/>
</dbReference>
<name>A0ABN8S1Z8_9CNID</name>
<dbReference type="InterPro" id="IPR036352">
    <property type="entry name" value="Semap_dom_sf"/>
</dbReference>
<accession>A0ABN8S1Z8</accession>
<dbReference type="PANTHER" id="PTHR11036">
    <property type="entry name" value="SEMAPHORIN"/>
    <property type="match status" value="1"/>
</dbReference>
<dbReference type="PROSITE" id="PS51004">
    <property type="entry name" value="SEMA"/>
    <property type="match status" value="1"/>
</dbReference>
<dbReference type="Proteomes" id="UP001159405">
    <property type="component" value="Unassembled WGS sequence"/>
</dbReference>
<dbReference type="InterPro" id="IPR015943">
    <property type="entry name" value="WD40/YVTN_repeat-like_dom_sf"/>
</dbReference>
<evidence type="ECO:0000256" key="1">
    <source>
        <dbReference type="ARBA" id="ARBA00004167"/>
    </source>
</evidence>
<reference evidence="11 12" key="1">
    <citation type="submission" date="2022-05" db="EMBL/GenBank/DDBJ databases">
        <authorList>
            <consortium name="Genoscope - CEA"/>
            <person name="William W."/>
        </authorList>
    </citation>
    <scope>NUCLEOTIDE SEQUENCE [LARGE SCALE GENOMIC DNA]</scope>
</reference>
<dbReference type="InterPro" id="IPR027231">
    <property type="entry name" value="Semaphorin"/>
</dbReference>
<feature type="non-terminal residue" evidence="11">
    <location>
        <position position="1"/>
    </location>
</feature>
<keyword evidence="9" id="KW-0812">Transmembrane</keyword>
<evidence type="ECO:0000256" key="6">
    <source>
        <dbReference type="ARBA" id="ARBA00023180"/>
    </source>
</evidence>
<keyword evidence="2" id="KW-0221">Differentiation</keyword>
<dbReference type="Pfam" id="PF01403">
    <property type="entry name" value="Sema"/>
    <property type="match status" value="1"/>
</dbReference>
<dbReference type="InterPro" id="IPR000884">
    <property type="entry name" value="TSP1_rpt"/>
</dbReference>
<feature type="domain" description="Sema" evidence="10">
    <location>
        <begin position="1"/>
        <end position="359"/>
    </location>
</feature>
<evidence type="ECO:0000256" key="4">
    <source>
        <dbReference type="ARBA" id="ARBA00023136"/>
    </source>
</evidence>
<proteinExistence type="predicted"/>
<dbReference type="SUPFAM" id="SSF101912">
    <property type="entry name" value="Sema domain"/>
    <property type="match status" value="1"/>
</dbReference>
<dbReference type="InterPro" id="IPR001627">
    <property type="entry name" value="Semap_dom"/>
</dbReference>
<feature type="transmembrane region" description="Helical" evidence="9">
    <location>
        <begin position="708"/>
        <end position="733"/>
    </location>
</feature>
<keyword evidence="6" id="KW-0325">Glycoprotein</keyword>
<evidence type="ECO:0000256" key="3">
    <source>
        <dbReference type="ARBA" id="ARBA00022902"/>
    </source>
</evidence>
<gene>
    <name evidence="11" type="ORF">PLOB_00029093</name>
</gene>
<evidence type="ECO:0000256" key="7">
    <source>
        <dbReference type="PROSITE-ProRule" id="PRU00352"/>
    </source>
</evidence>
<keyword evidence="4 9" id="KW-0472">Membrane</keyword>
<dbReference type="EMBL" id="CALNXK010000362">
    <property type="protein sequence ID" value="CAH3183738.1"/>
    <property type="molecule type" value="Genomic_DNA"/>
</dbReference>
<dbReference type="Gene3D" id="2.20.100.10">
    <property type="entry name" value="Thrombospondin type-1 (TSP1) repeat"/>
    <property type="match status" value="2"/>
</dbReference>
<evidence type="ECO:0000259" key="10">
    <source>
        <dbReference type="PROSITE" id="PS51004"/>
    </source>
</evidence>
<evidence type="ECO:0000256" key="9">
    <source>
        <dbReference type="SAM" id="Phobius"/>
    </source>
</evidence>
<dbReference type="SUPFAM" id="SSF82895">
    <property type="entry name" value="TSP-1 type 1 repeat"/>
    <property type="match status" value="2"/>
</dbReference>
<comment type="caution">
    <text evidence="7">Lacks conserved residue(s) required for the propagation of feature annotation.</text>
</comment>
<dbReference type="SMART" id="SM00423">
    <property type="entry name" value="PSI"/>
    <property type="match status" value="1"/>
</dbReference>
<dbReference type="PANTHER" id="PTHR11036:SF127">
    <property type="entry name" value="SEMAPHORIN-1A"/>
    <property type="match status" value="1"/>
</dbReference>
<dbReference type="Pfam" id="PF01437">
    <property type="entry name" value="PSI"/>
    <property type="match status" value="1"/>
</dbReference>
<comment type="subcellular location">
    <subcellularLocation>
        <location evidence="1">Membrane</location>
        <topology evidence="1">Single-pass membrane protein</topology>
    </subcellularLocation>
</comment>
<evidence type="ECO:0000256" key="5">
    <source>
        <dbReference type="ARBA" id="ARBA00023157"/>
    </source>
</evidence>
<comment type="caution">
    <text evidence="11">The sequence shown here is derived from an EMBL/GenBank/DDBJ whole genome shotgun (WGS) entry which is preliminary data.</text>
</comment>
<dbReference type="Pfam" id="PF00090">
    <property type="entry name" value="TSP_1"/>
    <property type="match status" value="2"/>
</dbReference>
<dbReference type="SUPFAM" id="SSF103575">
    <property type="entry name" value="Plexin repeat"/>
    <property type="match status" value="1"/>
</dbReference>
<keyword evidence="3" id="KW-0524">Neurogenesis</keyword>
<dbReference type="Gene3D" id="3.30.1680.10">
    <property type="entry name" value="ligand-binding face of the semaphorins, domain 2"/>
    <property type="match status" value="1"/>
</dbReference>